<reference evidence="1" key="1">
    <citation type="submission" date="2021-02" db="EMBL/GenBank/DDBJ databases">
        <authorList>
            <person name="Nowell W R."/>
        </authorList>
    </citation>
    <scope>NUCLEOTIDE SEQUENCE</scope>
</reference>
<comment type="caution">
    <text evidence="1">The sequence shown here is derived from an EMBL/GenBank/DDBJ whole genome shotgun (WGS) entry which is preliminary data.</text>
</comment>
<dbReference type="AlphaFoldDB" id="A0A815UMV1"/>
<evidence type="ECO:0000313" key="2">
    <source>
        <dbReference type="Proteomes" id="UP000663891"/>
    </source>
</evidence>
<organism evidence="1 2">
    <name type="scientific">Adineta steineri</name>
    <dbReference type="NCBI Taxonomy" id="433720"/>
    <lineage>
        <taxon>Eukaryota</taxon>
        <taxon>Metazoa</taxon>
        <taxon>Spiralia</taxon>
        <taxon>Gnathifera</taxon>
        <taxon>Rotifera</taxon>
        <taxon>Eurotatoria</taxon>
        <taxon>Bdelloidea</taxon>
        <taxon>Adinetida</taxon>
        <taxon>Adinetidae</taxon>
        <taxon>Adineta</taxon>
    </lineage>
</organism>
<proteinExistence type="predicted"/>
<name>A0A815UMV1_9BILA</name>
<dbReference type="Proteomes" id="UP000663891">
    <property type="component" value="Unassembled WGS sequence"/>
</dbReference>
<evidence type="ECO:0000313" key="1">
    <source>
        <dbReference type="EMBL" id="CAF1522941.1"/>
    </source>
</evidence>
<protein>
    <submittedName>
        <fullName evidence="1">Uncharacterized protein</fullName>
    </submittedName>
</protein>
<dbReference type="EMBL" id="CAJNON010003294">
    <property type="protein sequence ID" value="CAF1522941.1"/>
    <property type="molecule type" value="Genomic_DNA"/>
</dbReference>
<sequence length="81" mass="9122">MELEMDVDKCIYHDDAVLPAWKMAGNIPGVELRLSDKRLFHIINHIQSIPFPESKHPISEIPTLEAEATTAQSLLSNPEQT</sequence>
<accession>A0A815UMV1</accession>
<dbReference type="OrthoDB" id="428159at2759"/>
<gene>
    <name evidence="1" type="ORF">VCS650_LOCUS43362</name>
</gene>